<feature type="region of interest" description="Disordered" evidence="1">
    <location>
        <begin position="245"/>
        <end position="276"/>
    </location>
</feature>
<protein>
    <recommendedName>
        <fullName evidence="4">C2H2-type domain-containing protein</fullName>
    </recommendedName>
</protein>
<keyword evidence="3" id="KW-1185">Reference proteome</keyword>
<dbReference type="PANTHER" id="PTHR35391">
    <property type="entry name" value="C2H2-TYPE DOMAIN-CONTAINING PROTEIN-RELATED"/>
    <property type="match status" value="1"/>
</dbReference>
<dbReference type="PANTHER" id="PTHR35391:SF5">
    <property type="entry name" value="DUF6590 DOMAIN-CONTAINING PROTEIN"/>
    <property type="match status" value="1"/>
</dbReference>
<evidence type="ECO:0000256" key="1">
    <source>
        <dbReference type="SAM" id="MobiDB-lite"/>
    </source>
</evidence>
<dbReference type="OrthoDB" id="4582100at2759"/>
<feature type="region of interest" description="Disordered" evidence="1">
    <location>
        <begin position="31"/>
        <end position="66"/>
    </location>
</feature>
<organism evidence="2 3">
    <name type="scientific">Aulographum hederae CBS 113979</name>
    <dbReference type="NCBI Taxonomy" id="1176131"/>
    <lineage>
        <taxon>Eukaryota</taxon>
        <taxon>Fungi</taxon>
        <taxon>Dikarya</taxon>
        <taxon>Ascomycota</taxon>
        <taxon>Pezizomycotina</taxon>
        <taxon>Dothideomycetes</taxon>
        <taxon>Pleosporomycetidae</taxon>
        <taxon>Aulographales</taxon>
        <taxon>Aulographaceae</taxon>
    </lineage>
</organism>
<gene>
    <name evidence="2" type="ORF">K402DRAFT_407038</name>
</gene>
<reference evidence="2" key="1">
    <citation type="journal article" date="2020" name="Stud. Mycol.">
        <title>101 Dothideomycetes genomes: a test case for predicting lifestyles and emergence of pathogens.</title>
        <authorList>
            <person name="Haridas S."/>
            <person name="Albert R."/>
            <person name="Binder M."/>
            <person name="Bloem J."/>
            <person name="Labutti K."/>
            <person name="Salamov A."/>
            <person name="Andreopoulos B."/>
            <person name="Baker S."/>
            <person name="Barry K."/>
            <person name="Bills G."/>
            <person name="Bluhm B."/>
            <person name="Cannon C."/>
            <person name="Castanera R."/>
            <person name="Culley D."/>
            <person name="Daum C."/>
            <person name="Ezra D."/>
            <person name="Gonzalez J."/>
            <person name="Henrissat B."/>
            <person name="Kuo A."/>
            <person name="Liang C."/>
            <person name="Lipzen A."/>
            <person name="Lutzoni F."/>
            <person name="Magnuson J."/>
            <person name="Mondo S."/>
            <person name="Nolan M."/>
            <person name="Ohm R."/>
            <person name="Pangilinan J."/>
            <person name="Park H.-J."/>
            <person name="Ramirez L."/>
            <person name="Alfaro M."/>
            <person name="Sun H."/>
            <person name="Tritt A."/>
            <person name="Yoshinaga Y."/>
            <person name="Zwiers L.-H."/>
            <person name="Turgeon B."/>
            <person name="Goodwin S."/>
            <person name="Spatafora J."/>
            <person name="Crous P."/>
            <person name="Grigoriev I."/>
        </authorList>
    </citation>
    <scope>NUCLEOTIDE SEQUENCE</scope>
    <source>
        <strain evidence="2">CBS 113979</strain>
    </source>
</reference>
<sequence>MAILERFSTIDRSLANSLGKANLQRLQALQHMRSVQEADTEEEAESGPPASSKPGESRFHDSGYASTQTPSVAASLVSSRVSSLAENGLSKWPVFPEIAKSGKPFECAACSKKVTLRNKYEYRRHIIQDLGSYTCIGKGCGSSMNPFKIRRDWINHMLLHHPEESPLETSCCPLCHEQFVEEKYALLAHIAKHLEEISLTALFGLLQGDGDEVDSVLLPDDDRGIDSDLGQNDKIMELRALQCDHDEDDSGPLQYPDNKVDSGLLHDYTDTQHHPRSSQYLLSEWESLYEKHLEAFPQSPKQDDPEVPPIPRSDPKIFAQSSEQGGGNEPDDIWNRPRRPILPSFISNVGTSDLEEIDLDSLLQTHWDSVTQPTPILPMQDDSDAEWHPFPQSSPRMFVAQSLIRDGGNESDDIRPPLCPSPLPELNDG</sequence>
<accession>A0A6G1GQY7</accession>
<feature type="region of interest" description="Disordered" evidence="1">
    <location>
        <begin position="297"/>
        <end position="336"/>
    </location>
</feature>
<feature type="region of interest" description="Disordered" evidence="1">
    <location>
        <begin position="405"/>
        <end position="429"/>
    </location>
</feature>
<proteinExistence type="predicted"/>
<name>A0A6G1GQY7_9PEZI</name>
<evidence type="ECO:0008006" key="4">
    <source>
        <dbReference type="Google" id="ProtNLM"/>
    </source>
</evidence>
<dbReference type="Proteomes" id="UP000800041">
    <property type="component" value="Unassembled WGS sequence"/>
</dbReference>
<evidence type="ECO:0000313" key="2">
    <source>
        <dbReference type="EMBL" id="KAF1983355.1"/>
    </source>
</evidence>
<evidence type="ECO:0000313" key="3">
    <source>
        <dbReference type="Proteomes" id="UP000800041"/>
    </source>
</evidence>
<dbReference type="EMBL" id="ML977176">
    <property type="protein sequence ID" value="KAF1983355.1"/>
    <property type="molecule type" value="Genomic_DNA"/>
</dbReference>
<dbReference type="AlphaFoldDB" id="A0A6G1GQY7"/>